<dbReference type="PIRSF" id="PIRSF037207">
    <property type="entry name" value="ATE1_euk"/>
    <property type="match status" value="1"/>
</dbReference>
<reference evidence="9 10" key="1">
    <citation type="journal article" date="2007" name="Nature">
        <title>Evolution of genes and genomes on the Drosophila phylogeny.</title>
        <authorList>
            <consortium name="Drosophila 12 Genomes Consortium"/>
            <person name="Clark A.G."/>
            <person name="Eisen M.B."/>
            <person name="Smith D.R."/>
            <person name="Bergman C.M."/>
            <person name="Oliver B."/>
            <person name="Markow T.A."/>
            <person name="Kaufman T.C."/>
            <person name="Kellis M."/>
            <person name="Gelbart W."/>
            <person name="Iyer V.N."/>
            <person name="Pollard D.A."/>
            <person name="Sackton T.B."/>
            <person name="Larracuente A.M."/>
            <person name="Singh N.D."/>
            <person name="Abad J.P."/>
            <person name="Abt D.N."/>
            <person name="Adryan B."/>
            <person name="Aguade M."/>
            <person name="Akashi H."/>
            <person name="Anderson W.W."/>
            <person name="Aquadro C.F."/>
            <person name="Ardell D.H."/>
            <person name="Arguello R."/>
            <person name="Artieri C.G."/>
            <person name="Barbash D.A."/>
            <person name="Barker D."/>
            <person name="Barsanti P."/>
            <person name="Batterham P."/>
            <person name="Batzoglou S."/>
            <person name="Begun D."/>
            <person name="Bhutkar A."/>
            <person name="Blanco E."/>
            <person name="Bosak S.A."/>
            <person name="Bradley R.K."/>
            <person name="Brand A.D."/>
            <person name="Brent M.R."/>
            <person name="Brooks A.N."/>
            <person name="Brown R.H."/>
            <person name="Butlin R.K."/>
            <person name="Caggese C."/>
            <person name="Calvi B.R."/>
            <person name="Bernardo de Carvalho A."/>
            <person name="Caspi A."/>
            <person name="Castrezana S."/>
            <person name="Celniker S.E."/>
            <person name="Chang J.L."/>
            <person name="Chapple C."/>
            <person name="Chatterji S."/>
            <person name="Chinwalla A."/>
            <person name="Civetta A."/>
            <person name="Clifton S.W."/>
            <person name="Comeron J.M."/>
            <person name="Costello J.C."/>
            <person name="Coyne J.A."/>
            <person name="Daub J."/>
            <person name="David R.G."/>
            <person name="Delcher A.L."/>
            <person name="Delehaunty K."/>
            <person name="Do C.B."/>
            <person name="Ebling H."/>
            <person name="Edwards K."/>
            <person name="Eickbush T."/>
            <person name="Evans J.D."/>
            <person name="Filipski A."/>
            <person name="Findeiss S."/>
            <person name="Freyhult E."/>
            <person name="Fulton L."/>
            <person name="Fulton R."/>
            <person name="Garcia A.C."/>
            <person name="Gardiner A."/>
            <person name="Garfield D.A."/>
            <person name="Garvin B.E."/>
            <person name="Gibson G."/>
            <person name="Gilbert D."/>
            <person name="Gnerre S."/>
            <person name="Godfrey J."/>
            <person name="Good R."/>
            <person name="Gotea V."/>
            <person name="Gravely B."/>
            <person name="Greenberg A.J."/>
            <person name="Griffiths-Jones S."/>
            <person name="Gross S."/>
            <person name="Guigo R."/>
            <person name="Gustafson E.A."/>
            <person name="Haerty W."/>
            <person name="Hahn M.W."/>
            <person name="Halligan D.L."/>
            <person name="Halpern A.L."/>
            <person name="Halter G.M."/>
            <person name="Han M.V."/>
            <person name="Heger A."/>
            <person name="Hillier L."/>
            <person name="Hinrichs A.S."/>
            <person name="Holmes I."/>
            <person name="Hoskins R.A."/>
            <person name="Hubisz M.J."/>
            <person name="Hultmark D."/>
            <person name="Huntley M.A."/>
            <person name="Jaffe D.B."/>
            <person name="Jagadeeshan S."/>
            <person name="Jeck W.R."/>
            <person name="Johnson J."/>
            <person name="Jones C.D."/>
            <person name="Jordan W.C."/>
            <person name="Karpen G.H."/>
            <person name="Kataoka E."/>
            <person name="Keightley P.D."/>
            <person name="Kheradpour P."/>
            <person name="Kirkness E.F."/>
            <person name="Koerich L.B."/>
            <person name="Kristiansen K."/>
            <person name="Kudrna D."/>
            <person name="Kulathinal R.J."/>
            <person name="Kumar S."/>
            <person name="Kwok R."/>
            <person name="Lander E."/>
            <person name="Langley C.H."/>
            <person name="Lapoint R."/>
            <person name="Lazzaro B.P."/>
            <person name="Lee S.J."/>
            <person name="Levesque L."/>
            <person name="Li R."/>
            <person name="Lin C.F."/>
            <person name="Lin M.F."/>
            <person name="Lindblad-Toh K."/>
            <person name="Llopart A."/>
            <person name="Long M."/>
            <person name="Low L."/>
            <person name="Lozovsky E."/>
            <person name="Lu J."/>
            <person name="Luo M."/>
            <person name="Machado C.A."/>
            <person name="Makalowski W."/>
            <person name="Marzo M."/>
            <person name="Matsuda M."/>
            <person name="Matzkin L."/>
            <person name="McAllister B."/>
            <person name="McBride C.S."/>
            <person name="McKernan B."/>
            <person name="McKernan K."/>
            <person name="Mendez-Lago M."/>
            <person name="Minx P."/>
            <person name="Mollenhauer M.U."/>
            <person name="Montooth K."/>
            <person name="Mount S.M."/>
            <person name="Mu X."/>
            <person name="Myers E."/>
            <person name="Negre B."/>
            <person name="Newfeld S."/>
            <person name="Nielsen R."/>
            <person name="Noor M.A."/>
            <person name="O'Grady P."/>
            <person name="Pachter L."/>
            <person name="Papaceit M."/>
            <person name="Parisi M.J."/>
            <person name="Parisi M."/>
            <person name="Parts L."/>
            <person name="Pedersen J.S."/>
            <person name="Pesole G."/>
            <person name="Phillippy A.M."/>
            <person name="Ponting C.P."/>
            <person name="Pop M."/>
            <person name="Porcelli D."/>
            <person name="Powell J.R."/>
            <person name="Prohaska S."/>
            <person name="Pruitt K."/>
            <person name="Puig M."/>
            <person name="Quesneville H."/>
            <person name="Ram K.R."/>
            <person name="Rand D."/>
            <person name="Rasmussen M.D."/>
            <person name="Reed L.K."/>
            <person name="Reenan R."/>
            <person name="Reily A."/>
            <person name="Remington K.A."/>
            <person name="Rieger T.T."/>
            <person name="Ritchie M.G."/>
            <person name="Robin C."/>
            <person name="Rogers Y.H."/>
            <person name="Rohde C."/>
            <person name="Rozas J."/>
            <person name="Rubenfield M.J."/>
            <person name="Ruiz A."/>
            <person name="Russo S."/>
            <person name="Salzberg S.L."/>
            <person name="Sanchez-Gracia A."/>
            <person name="Saranga D.J."/>
            <person name="Sato H."/>
            <person name="Schaeffer S.W."/>
            <person name="Schatz M.C."/>
            <person name="Schlenke T."/>
            <person name="Schwartz R."/>
            <person name="Segarra C."/>
            <person name="Singh R.S."/>
            <person name="Sirot L."/>
            <person name="Sirota M."/>
            <person name="Sisneros N.B."/>
            <person name="Smith C.D."/>
            <person name="Smith T.F."/>
            <person name="Spieth J."/>
            <person name="Stage D.E."/>
            <person name="Stark A."/>
            <person name="Stephan W."/>
            <person name="Strausberg R.L."/>
            <person name="Strempel S."/>
            <person name="Sturgill D."/>
            <person name="Sutton G."/>
            <person name="Sutton G.G."/>
            <person name="Tao W."/>
            <person name="Teichmann S."/>
            <person name="Tobari Y.N."/>
            <person name="Tomimura Y."/>
            <person name="Tsolas J.M."/>
            <person name="Valente V.L."/>
            <person name="Venter E."/>
            <person name="Venter J.C."/>
            <person name="Vicario S."/>
            <person name="Vieira F.G."/>
            <person name="Vilella A.J."/>
            <person name="Villasante A."/>
            <person name="Walenz B."/>
            <person name="Wang J."/>
            <person name="Wasserman M."/>
            <person name="Watts T."/>
            <person name="Wilson D."/>
            <person name="Wilson R.K."/>
            <person name="Wing R.A."/>
            <person name="Wolfner M.F."/>
            <person name="Wong A."/>
            <person name="Wong G.K."/>
            <person name="Wu C.I."/>
            <person name="Wu G."/>
            <person name="Yamamoto D."/>
            <person name="Yang H.P."/>
            <person name="Yang S.P."/>
            <person name="Yorke J.A."/>
            <person name="Yoshida K."/>
            <person name="Zdobnov E."/>
            <person name="Zhang P."/>
            <person name="Zhang Y."/>
            <person name="Zimin A.V."/>
            <person name="Baldwin J."/>
            <person name="Abdouelleil A."/>
            <person name="Abdulkadir J."/>
            <person name="Abebe A."/>
            <person name="Abera B."/>
            <person name="Abreu J."/>
            <person name="Acer S.C."/>
            <person name="Aftuck L."/>
            <person name="Alexander A."/>
            <person name="An P."/>
            <person name="Anderson E."/>
            <person name="Anderson S."/>
            <person name="Arachi H."/>
            <person name="Azer M."/>
            <person name="Bachantsang P."/>
            <person name="Barry A."/>
            <person name="Bayul T."/>
            <person name="Berlin A."/>
            <person name="Bessette D."/>
            <person name="Bloom T."/>
            <person name="Blye J."/>
            <person name="Boguslavskiy L."/>
            <person name="Bonnet C."/>
            <person name="Boukhgalter B."/>
            <person name="Bourzgui I."/>
            <person name="Brown A."/>
            <person name="Cahill P."/>
            <person name="Channer S."/>
            <person name="Cheshatsang Y."/>
            <person name="Chuda L."/>
            <person name="Citroen M."/>
            <person name="Collymore A."/>
            <person name="Cooke P."/>
            <person name="Costello M."/>
            <person name="D'Aco K."/>
            <person name="Daza R."/>
            <person name="De Haan G."/>
            <person name="DeGray S."/>
            <person name="DeMaso C."/>
            <person name="Dhargay N."/>
            <person name="Dooley K."/>
            <person name="Dooley E."/>
            <person name="Doricent M."/>
            <person name="Dorje P."/>
            <person name="Dorjee K."/>
            <person name="Dupes A."/>
            <person name="Elong R."/>
            <person name="Falk J."/>
            <person name="Farina A."/>
            <person name="Faro S."/>
            <person name="Ferguson D."/>
            <person name="Fisher S."/>
            <person name="Foley C.D."/>
            <person name="Franke A."/>
            <person name="Friedrich D."/>
            <person name="Gadbois L."/>
            <person name="Gearin G."/>
            <person name="Gearin C.R."/>
            <person name="Giannoukos G."/>
            <person name="Goode T."/>
            <person name="Graham J."/>
            <person name="Grandbois E."/>
            <person name="Grewal S."/>
            <person name="Gyaltsen K."/>
            <person name="Hafez N."/>
            <person name="Hagos B."/>
            <person name="Hall J."/>
            <person name="Henson C."/>
            <person name="Hollinger A."/>
            <person name="Honan T."/>
            <person name="Huard M.D."/>
            <person name="Hughes L."/>
            <person name="Hurhula B."/>
            <person name="Husby M.E."/>
            <person name="Kamat A."/>
            <person name="Kanga B."/>
            <person name="Kashin S."/>
            <person name="Khazanovich D."/>
            <person name="Kisner P."/>
            <person name="Lance K."/>
            <person name="Lara M."/>
            <person name="Lee W."/>
            <person name="Lennon N."/>
            <person name="Letendre F."/>
            <person name="LeVine R."/>
            <person name="Lipovsky A."/>
            <person name="Liu X."/>
            <person name="Liu J."/>
            <person name="Liu S."/>
            <person name="Lokyitsang T."/>
            <person name="Lokyitsang Y."/>
            <person name="Lubonja R."/>
            <person name="Lui A."/>
            <person name="MacDonald P."/>
            <person name="Magnisalis V."/>
            <person name="Maru K."/>
            <person name="Matthews C."/>
            <person name="McCusker W."/>
            <person name="McDonough S."/>
            <person name="Mehta T."/>
            <person name="Meldrim J."/>
            <person name="Meneus L."/>
            <person name="Mihai O."/>
            <person name="Mihalev A."/>
            <person name="Mihova T."/>
            <person name="Mittelman R."/>
            <person name="Mlenga V."/>
            <person name="Montmayeur A."/>
            <person name="Mulrain L."/>
            <person name="Navidi A."/>
            <person name="Naylor J."/>
            <person name="Negash T."/>
            <person name="Nguyen T."/>
            <person name="Nguyen N."/>
            <person name="Nicol R."/>
            <person name="Norbu C."/>
            <person name="Norbu N."/>
            <person name="Novod N."/>
            <person name="O'Neill B."/>
            <person name="Osman S."/>
            <person name="Markiewicz E."/>
            <person name="Oyono O.L."/>
            <person name="Patti C."/>
            <person name="Phunkhang P."/>
            <person name="Pierre F."/>
            <person name="Priest M."/>
            <person name="Raghuraman S."/>
            <person name="Rege F."/>
            <person name="Reyes R."/>
            <person name="Rise C."/>
            <person name="Rogov P."/>
            <person name="Ross K."/>
            <person name="Ryan E."/>
            <person name="Settipalli S."/>
            <person name="Shea T."/>
            <person name="Sherpa N."/>
            <person name="Shi L."/>
            <person name="Shih D."/>
            <person name="Sparrow T."/>
            <person name="Spaulding J."/>
            <person name="Stalker J."/>
            <person name="Stange-Thomann N."/>
            <person name="Stavropoulos S."/>
            <person name="Stone C."/>
            <person name="Strader C."/>
            <person name="Tesfaye S."/>
            <person name="Thomson T."/>
            <person name="Thoulutsang Y."/>
            <person name="Thoulutsang D."/>
            <person name="Topham K."/>
            <person name="Topping I."/>
            <person name="Tsamla T."/>
            <person name="Vassiliev H."/>
            <person name="Vo A."/>
            <person name="Wangchuk T."/>
            <person name="Wangdi T."/>
            <person name="Weiand M."/>
            <person name="Wilkinson J."/>
            <person name="Wilson A."/>
            <person name="Yadav S."/>
            <person name="Young G."/>
            <person name="Yu Q."/>
            <person name="Zembek L."/>
            <person name="Zhong D."/>
            <person name="Zimmer A."/>
            <person name="Zwirko Z."/>
            <person name="Jaffe D.B."/>
            <person name="Alvarez P."/>
            <person name="Brockman W."/>
            <person name="Butler J."/>
            <person name="Chin C."/>
            <person name="Gnerre S."/>
            <person name="Grabherr M."/>
            <person name="Kleber M."/>
            <person name="Mauceli E."/>
            <person name="MacCallum I."/>
        </authorList>
    </citation>
    <scope>NUCLEOTIDE SEQUENCE [LARGE SCALE GENOMIC DNA]</scope>
    <source>
        <strain evidence="10">Tucson 15010-1051.87</strain>
    </source>
</reference>
<dbReference type="eggNOG" id="KOG1193">
    <property type="taxonomic scope" value="Eukaryota"/>
</dbReference>
<keyword evidence="3 5" id="KW-0833">Ubl conjugation pathway</keyword>
<evidence type="ECO:0000256" key="4">
    <source>
        <dbReference type="ARBA" id="ARBA00023315"/>
    </source>
</evidence>
<dbReference type="KEGG" id="dvi:6625072"/>
<dbReference type="HOGENOM" id="CLU_020349_1_1_1"/>
<comment type="catalytic activity">
    <reaction evidence="5">
        <text>an N-terminal L-alpha-aminoacyl-[protein] + L-arginyl-tRNA(Arg) = an N-terminal L-arginyl-L-aminoacyl-[protein] + tRNA(Arg) + H(+)</text>
        <dbReference type="Rhea" id="RHEA:10208"/>
        <dbReference type="Rhea" id="RHEA-COMP:9658"/>
        <dbReference type="Rhea" id="RHEA-COMP:9673"/>
        <dbReference type="Rhea" id="RHEA-COMP:10636"/>
        <dbReference type="Rhea" id="RHEA-COMP:10638"/>
        <dbReference type="ChEBI" id="CHEBI:15378"/>
        <dbReference type="ChEBI" id="CHEBI:78442"/>
        <dbReference type="ChEBI" id="CHEBI:78513"/>
        <dbReference type="ChEBI" id="CHEBI:78597"/>
        <dbReference type="ChEBI" id="CHEBI:83562"/>
        <dbReference type="EC" id="2.3.2.8"/>
    </reaction>
</comment>
<evidence type="ECO:0000256" key="3">
    <source>
        <dbReference type="ARBA" id="ARBA00022786"/>
    </source>
</evidence>
<evidence type="ECO:0000259" key="7">
    <source>
        <dbReference type="Pfam" id="PF04376"/>
    </source>
</evidence>
<comment type="function">
    <text evidence="5">Involved in the post-translational conjugation of arginine to the N-terminal aspartate or glutamate of a protein. This arginylation is required for degradation of the protein via the ubiquitin pathway.</text>
</comment>
<dbReference type="AlphaFoldDB" id="B4LPP0"/>
<dbReference type="OrthoDB" id="74183at2759"/>
<dbReference type="InterPro" id="IPR017137">
    <property type="entry name" value="Arg-tRNA-P_Trfase_1_euk"/>
</dbReference>
<evidence type="ECO:0000256" key="1">
    <source>
        <dbReference type="ARBA" id="ARBA00009991"/>
    </source>
</evidence>
<feature type="compositionally biased region" description="Basic and acidic residues" evidence="6">
    <location>
        <begin position="93"/>
        <end position="102"/>
    </location>
</feature>
<evidence type="ECO:0000313" key="9">
    <source>
        <dbReference type="EMBL" id="EDW60278.2"/>
    </source>
</evidence>
<keyword evidence="2 5" id="KW-0808">Transferase</keyword>
<dbReference type="EMBL" id="CH940648">
    <property type="protein sequence ID" value="EDW60278.2"/>
    <property type="molecule type" value="Genomic_DNA"/>
</dbReference>
<dbReference type="PANTHER" id="PTHR21367">
    <property type="entry name" value="ARGININE-TRNA-PROTEIN TRANSFERASE 1"/>
    <property type="match status" value="1"/>
</dbReference>
<accession>B4LPP0</accession>
<feature type="domain" description="N-end aminoacyl transferase N-terminal" evidence="7">
    <location>
        <begin position="14"/>
        <end position="85"/>
    </location>
</feature>
<dbReference type="InterPro" id="IPR007472">
    <property type="entry name" value="N-end_Aminoacyl_Trfase_C"/>
</dbReference>
<protein>
    <recommendedName>
        <fullName evidence="5">Arginyl-tRNA--protein transferase 1</fullName>
        <shortName evidence="5">Arginyltransferase 1</shortName>
        <shortName evidence="5">R-transferase 1</shortName>
        <ecNumber evidence="5">2.3.2.8</ecNumber>
    </recommendedName>
    <alternativeName>
        <fullName evidence="5">Arginine-tRNA--protein transferase 1</fullName>
    </alternativeName>
</protein>
<proteinExistence type="inferred from homology"/>
<evidence type="ECO:0000256" key="6">
    <source>
        <dbReference type="SAM" id="MobiDB-lite"/>
    </source>
</evidence>
<dbReference type="Pfam" id="PF04377">
    <property type="entry name" value="ATE_C"/>
    <property type="match status" value="1"/>
</dbReference>
<evidence type="ECO:0000313" key="10">
    <source>
        <dbReference type="Proteomes" id="UP000008792"/>
    </source>
</evidence>
<gene>
    <name evidence="9" type="primary">Dvir\GJ21393</name>
    <name evidence="9" type="ORF">Dvir_GJ21393</name>
</gene>
<dbReference type="InterPro" id="IPR007471">
    <property type="entry name" value="N-end_Aminoacyl_Trfase_N"/>
</dbReference>
<sequence length="490" mass="55508">MSVSIVQYYGDQTSKCGYCTGTDCSKSHGMHAYRLTCDDYQELIDRGWRRCGNYCYKPQNDITCCPCYTIKCDALEFKLTKSNKRILRRMNKFLRDGKREPSEQQQQTAGESKTADDADVGVGVNASDPQPQLPDKKPSVINVEQVESLAAEMKSACPAPGLDVTAGKGDPAASLSVSNKCKTLISNLNPPRKKAKQMRLERRQAKLGAPLEQPSHTKTLKQEKSLKDFLAAPCETDKHHLKLRLVNVNSDEFRRTLPQSFELYKKYQIVIHHDPPKNLMAYKDHLQQSPMKHQTTEDAPDMGYGSFHHQYWLDGKLIAVGVIDILPGSVSSVYFFYDPDYSFLSLGTYGSLREIDLVQTIAERVPALKYYYMGFYIHSCPKMRYKGKLSASYLLCPETYVWVPLTDAVRSKLDVEKYQRLNPDATAKDVNEFLNQHLNDVMLLLDAKTCVSYNSFVQLTGVVGDRDVIIEYSKLVGRVCAQRMLFVNMS</sequence>
<keyword evidence="4 5" id="KW-0012">Acyltransferase</keyword>
<keyword evidence="10" id="KW-1185">Reference proteome</keyword>
<evidence type="ECO:0000256" key="2">
    <source>
        <dbReference type="ARBA" id="ARBA00022679"/>
    </source>
</evidence>
<comment type="similarity">
    <text evidence="1 5">Belongs to the R-transferase family.</text>
</comment>
<dbReference type="PANTHER" id="PTHR21367:SF1">
    <property type="entry name" value="ARGINYL-TRNA--PROTEIN TRANSFERASE 1"/>
    <property type="match status" value="1"/>
</dbReference>
<dbReference type="InterPro" id="IPR030700">
    <property type="entry name" value="N-end_Aminoacyl_Trfase"/>
</dbReference>
<dbReference type="Pfam" id="PF04376">
    <property type="entry name" value="ATE_N"/>
    <property type="match status" value="1"/>
</dbReference>
<dbReference type="EC" id="2.3.2.8" evidence="5"/>
<evidence type="ECO:0000259" key="8">
    <source>
        <dbReference type="Pfam" id="PF04377"/>
    </source>
</evidence>
<organism evidence="9 10">
    <name type="scientific">Drosophila virilis</name>
    <name type="common">Fruit fly</name>
    <dbReference type="NCBI Taxonomy" id="7244"/>
    <lineage>
        <taxon>Eukaryota</taxon>
        <taxon>Metazoa</taxon>
        <taxon>Ecdysozoa</taxon>
        <taxon>Arthropoda</taxon>
        <taxon>Hexapoda</taxon>
        <taxon>Insecta</taxon>
        <taxon>Pterygota</taxon>
        <taxon>Neoptera</taxon>
        <taxon>Endopterygota</taxon>
        <taxon>Diptera</taxon>
        <taxon>Brachycera</taxon>
        <taxon>Muscomorpha</taxon>
        <taxon>Ephydroidea</taxon>
        <taxon>Drosophilidae</taxon>
        <taxon>Drosophila</taxon>
    </lineage>
</organism>
<feature type="domain" description="N-end rule aminoacyl transferase C-terminal" evidence="8">
    <location>
        <begin position="260"/>
        <end position="396"/>
    </location>
</feature>
<dbReference type="GO" id="GO:0004057">
    <property type="term" value="F:arginyl-tRNA--protein transferase activity"/>
    <property type="evidence" value="ECO:0007669"/>
    <property type="project" value="UniProtKB-EC"/>
</dbReference>
<dbReference type="SUPFAM" id="SSF55729">
    <property type="entry name" value="Acyl-CoA N-acyltransferases (Nat)"/>
    <property type="match status" value="1"/>
</dbReference>
<feature type="region of interest" description="Disordered" evidence="6">
    <location>
        <begin position="93"/>
        <end position="137"/>
    </location>
</feature>
<name>B4LPP0_DROVI</name>
<dbReference type="GO" id="GO:0005737">
    <property type="term" value="C:cytoplasm"/>
    <property type="evidence" value="ECO:0007669"/>
    <property type="project" value="TreeGrafter"/>
</dbReference>
<evidence type="ECO:0000256" key="5">
    <source>
        <dbReference type="PIRNR" id="PIRNR037207"/>
    </source>
</evidence>
<dbReference type="InterPro" id="IPR016181">
    <property type="entry name" value="Acyl_CoA_acyltransferase"/>
</dbReference>
<dbReference type="Proteomes" id="UP000008792">
    <property type="component" value="Unassembled WGS sequence"/>
</dbReference>